<keyword evidence="7" id="KW-0482">Metalloprotease</keyword>
<dbReference type="InterPro" id="IPR011249">
    <property type="entry name" value="Metalloenz_LuxS/M16"/>
</dbReference>
<comment type="cofactor">
    <cofactor evidence="1">
        <name>Zn(2+)</name>
        <dbReference type="ChEBI" id="CHEBI:29105"/>
    </cofactor>
</comment>
<evidence type="ECO:0000313" key="12">
    <source>
        <dbReference type="EMBL" id="GMG82220.1"/>
    </source>
</evidence>
<dbReference type="RefSeq" id="WP_285670978.1">
    <property type="nucleotide sequence ID" value="NZ_BSYI01000008.1"/>
</dbReference>
<keyword evidence="5" id="KW-0378">Hydrolase</keyword>
<dbReference type="PANTHER" id="PTHR43690:SF17">
    <property type="entry name" value="PROTEIN YHJJ"/>
    <property type="match status" value="1"/>
</dbReference>
<evidence type="ECO:0000256" key="1">
    <source>
        <dbReference type="ARBA" id="ARBA00001947"/>
    </source>
</evidence>
<dbReference type="InterPro" id="IPR050626">
    <property type="entry name" value="Peptidase_M16"/>
</dbReference>
<gene>
    <name evidence="12" type="ORF">LNKW23_14330</name>
</gene>
<accession>A0ABQ6LJ17</accession>
<name>A0ABQ6LJ17_9RHOB</name>
<dbReference type="SUPFAM" id="SSF63411">
    <property type="entry name" value="LuxS/MPP-like metallohydrolase"/>
    <property type="match status" value="2"/>
</dbReference>
<keyword evidence="9" id="KW-0732">Signal</keyword>
<sequence length="469" mass="50764">MRPTLSAHPALLGLAGFLALAAFGAPAPARAEAPAPEPAATAPAPGPAVSSFILGNGMRAVVIEDHRAPVVTHMVWYPMGGADSPPGKSGIAHYLEHLMFKGTDEIPEGAFSKIIAANGGSDNAFTGPDYTAYFQRIAADRLDLVMRMEADRMRDLEFSEEIAITERAVVLEERSQRTDNNPQSLLNEQLGAMLYLNHPYNLPVIGWRHEIETLNRDDALAYYRRYYAPDNAILVVAGDVTPEEVERLATIHYGPLEPSGQPPAARPAEPPAMAPRRLTLADEKVRQPYVLRRYLVPSRGTGDTRTAAALEILSQVLGAGITSRFAQAMEQGDKSAIDTGAYYYSGQRDATGFTIYAVPAEGVGLAEVEAGLERVLEEVREGGPTEDELSRIKRKMHASDIYALDDQQSLARRYGAGLAAGLSLAEIAEWPAVLQSITAEEVREAAHLLQPEASATGWLVRQTAEEEQG</sequence>
<dbReference type="Gene3D" id="3.30.830.10">
    <property type="entry name" value="Metalloenzyme, LuxS/M16 peptidase-like"/>
    <property type="match status" value="2"/>
</dbReference>
<evidence type="ECO:0000256" key="6">
    <source>
        <dbReference type="ARBA" id="ARBA00022833"/>
    </source>
</evidence>
<dbReference type="PANTHER" id="PTHR43690">
    <property type="entry name" value="NARDILYSIN"/>
    <property type="match status" value="1"/>
</dbReference>
<protein>
    <submittedName>
        <fullName evidence="12">Pitrilysin family protein</fullName>
    </submittedName>
</protein>
<keyword evidence="13" id="KW-1185">Reference proteome</keyword>
<evidence type="ECO:0000313" key="13">
    <source>
        <dbReference type="Proteomes" id="UP001239909"/>
    </source>
</evidence>
<proteinExistence type="inferred from homology"/>
<keyword evidence="3" id="KW-0645">Protease</keyword>
<evidence type="ECO:0000259" key="10">
    <source>
        <dbReference type="Pfam" id="PF00675"/>
    </source>
</evidence>
<evidence type="ECO:0000256" key="9">
    <source>
        <dbReference type="SAM" id="SignalP"/>
    </source>
</evidence>
<evidence type="ECO:0000256" key="2">
    <source>
        <dbReference type="ARBA" id="ARBA00007261"/>
    </source>
</evidence>
<dbReference type="EMBL" id="BSYI01000008">
    <property type="protein sequence ID" value="GMG82220.1"/>
    <property type="molecule type" value="Genomic_DNA"/>
</dbReference>
<evidence type="ECO:0000259" key="11">
    <source>
        <dbReference type="Pfam" id="PF05193"/>
    </source>
</evidence>
<dbReference type="PROSITE" id="PS00143">
    <property type="entry name" value="INSULINASE"/>
    <property type="match status" value="1"/>
</dbReference>
<keyword evidence="6" id="KW-0862">Zinc</keyword>
<feature type="domain" description="Peptidase M16 C-terminal" evidence="11">
    <location>
        <begin position="214"/>
        <end position="395"/>
    </location>
</feature>
<feature type="chain" id="PRO_5045355612" evidence="9">
    <location>
        <begin position="22"/>
        <end position="469"/>
    </location>
</feature>
<evidence type="ECO:0000256" key="4">
    <source>
        <dbReference type="ARBA" id="ARBA00022723"/>
    </source>
</evidence>
<comment type="similarity">
    <text evidence="2 8">Belongs to the peptidase M16 family.</text>
</comment>
<evidence type="ECO:0000256" key="8">
    <source>
        <dbReference type="RuleBase" id="RU004447"/>
    </source>
</evidence>
<keyword evidence="4" id="KW-0479">Metal-binding</keyword>
<organism evidence="12 13">
    <name type="scientific">Paralimibaculum aggregatum</name>
    <dbReference type="NCBI Taxonomy" id="3036245"/>
    <lineage>
        <taxon>Bacteria</taxon>
        <taxon>Pseudomonadati</taxon>
        <taxon>Pseudomonadota</taxon>
        <taxon>Alphaproteobacteria</taxon>
        <taxon>Rhodobacterales</taxon>
        <taxon>Paracoccaceae</taxon>
        <taxon>Paralimibaculum</taxon>
    </lineage>
</organism>
<feature type="domain" description="Peptidase M16 N-terminal" evidence="10">
    <location>
        <begin position="61"/>
        <end position="205"/>
    </location>
</feature>
<dbReference type="InterPro" id="IPR007863">
    <property type="entry name" value="Peptidase_M16_C"/>
</dbReference>
<dbReference type="InterPro" id="IPR011765">
    <property type="entry name" value="Pept_M16_N"/>
</dbReference>
<dbReference type="InterPro" id="IPR001431">
    <property type="entry name" value="Pept_M16_Zn_BS"/>
</dbReference>
<dbReference type="Proteomes" id="UP001239909">
    <property type="component" value="Unassembled WGS sequence"/>
</dbReference>
<dbReference type="Pfam" id="PF00675">
    <property type="entry name" value="Peptidase_M16"/>
    <property type="match status" value="1"/>
</dbReference>
<evidence type="ECO:0000256" key="3">
    <source>
        <dbReference type="ARBA" id="ARBA00022670"/>
    </source>
</evidence>
<feature type="signal peptide" evidence="9">
    <location>
        <begin position="1"/>
        <end position="21"/>
    </location>
</feature>
<evidence type="ECO:0000256" key="5">
    <source>
        <dbReference type="ARBA" id="ARBA00022801"/>
    </source>
</evidence>
<evidence type="ECO:0000256" key="7">
    <source>
        <dbReference type="ARBA" id="ARBA00023049"/>
    </source>
</evidence>
<comment type="caution">
    <text evidence="12">The sequence shown here is derived from an EMBL/GenBank/DDBJ whole genome shotgun (WGS) entry which is preliminary data.</text>
</comment>
<dbReference type="Pfam" id="PF05193">
    <property type="entry name" value="Peptidase_M16_C"/>
    <property type="match status" value="1"/>
</dbReference>
<reference evidence="12 13" key="1">
    <citation type="submission" date="2023-04" db="EMBL/GenBank/DDBJ databases">
        <title>Marinoamorphus aggregata gen. nov., sp. Nov., isolate from tissue of brittle star Ophioplocus japonicus.</title>
        <authorList>
            <person name="Kawano K."/>
            <person name="Sawayama S."/>
            <person name="Nakagawa S."/>
        </authorList>
    </citation>
    <scope>NUCLEOTIDE SEQUENCE [LARGE SCALE GENOMIC DNA]</scope>
    <source>
        <strain evidence="12 13">NKW23</strain>
    </source>
</reference>